<dbReference type="EMBL" id="JAHLJV010000055">
    <property type="protein sequence ID" value="KAK1580416.1"/>
    <property type="molecule type" value="Genomic_DNA"/>
</dbReference>
<feature type="compositionally biased region" description="Basic residues" evidence="1">
    <location>
        <begin position="619"/>
        <end position="633"/>
    </location>
</feature>
<evidence type="ECO:0000313" key="2">
    <source>
        <dbReference type="EMBL" id="KAK1580416.1"/>
    </source>
</evidence>
<keyword evidence="3" id="KW-1185">Reference proteome</keyword>
<dbReference type="Proteomes" id="UP001230504">
    <property type="component" value="Unassembled WGS sequence"/>
</dbReference>
<feature type="region of interest" description="Disordered" evidence="1">
    <location>
        <begin position="381"/>
        <end position="475"/>
    </location>
</feature>
<feature type="compositionally biased region" description="Low complexity" evidence="1">
    <location>
        <begin position="448"/>
        <end position="469"/>
    </location>
</feature>
<dbReference type="RefSeq" id="XP_060411463.1">
    <property type="nucleotide sequence ID" value="XM_060563973.1"/>
</dbReference>
<feature type="compositionally biased region" description="Basic and acidic residues" evidence="1">
    <location>
        <begin position="538"/>
        <end position="547"/>
    </location>
</feature>
<protein>
    <recommendedName>
        <fullName evidence="4">RING finger domain-containing protein</fullName>
    </recommendedName>
</protein>
<comment type="caution">
    <text evidence="2">The sequence shown here is derived from an EMBL/GenBank/DDBJ whole genome shotgun (WGS) entry which is preliminary data.</text>
</comment>
<feature type="region of interest" description="Disordered" evidence="1">
    <location>
        <begin position="510"/>
        <end position="751"/>
    </location>
</feature>
<feature type="compositionally biased region" description="Basic and acidic residues" evidence="1">
    <location>
        <begin position="576"/>
        <end position="608"/>
    </location>
</feature>
<proteinExistence type="predicted"/>
<feature type="compositionally biased region" description="Pro residues" evidence="1">
    <location>
        <begin position="634"/>
        <end position="654"/>
    </location>
</feature>
<feature type="region of interest" description="Disordered" evidence="1">
    <location>
        <begin position="189"/>
        <end position="241"/>
    </location>
</feature>
<gene>
    <name evidence="2" type="ORF">LY79DRAFT_671830</name>
</gene>
<name>A0AAD8V1Y2_9PEZI</name>
<reference evidence="2" key="1">
    <citation type="submission" date="2021-06" db="EMBL/GenBank/DDBJ databases">
        <title>Comparative genomics, transcriptomics and evolutionary studies reveal genomic signatures of adaptation to plant cell wall in hemibiotrophic fungi.</title>
        <authorList>
            <consortium name="DOE Joint Genome Institute"/>
            <person name="Baroncelli R."/>
            <person name="Diaz J.F."/>
            <person name="Benocci T."/>
            <person name="Peng M."/>
            <person name="Battaglia E."/>
            <person name="Haridas S."/>
            <person name="Andreopoulos W."/>
            <person name="Labutti K."/>
            <person name="Pangilinan J."/>
            <person name="Floch G.L."/>
            <person name="Makela M.R."/>
            <person name="Henrissat B."/>
            <person name="Grigoriev I.V."/>
            <person name="Crouch J.A."/>
            <person name="De Vries R.P."/>
            <person name="Sukno S.A."/>
            <person name="Thon M.R."/>
        </authorList>
    </citation>
    <scope>NUCLEOTIDE SEQUENCE</scope>
    <source>
        <strain evidence="2">CBS 125086</strain>
    </source>
</reference>
<feature type="compositionally biased region" description="Pro residues" evidence="1">
    <location>
        <begin position="716"/>
        <end position="726"/>
    </location>
</feature>
<feature type="region of interest" description="Disordered" evidence="1">
    <location>
        <begin position="289"/>
        <end position="324"/>
    </location>
</feature>
<feature type="compositionally biased region" description="Basic residues" evidence="1">
    <location>
        <begin position="556"/>
        <end position="575"/>
    </location>
</feature>
<sequence length="751" mass="79679">MAMRETEADMDDVPPPPYSETDIYSVSGRHSNPSLNSPLVQSHHGDDAASHVSSHASSRSDVIYTPPLTPRTGSTAAPHHHNSNPNLANHAHAAAAAPSAVSAQSVFAAAYFESRPAPAFSPWDQQLVHLLTVTQSSTPDDVPCPPTWAARDVTQQDWATFTNCLIPHHAVARNEAVINRKLQAEEEAVAAAASHGGSGDNSPGGPRSISSSHASAQLDRIRPDPDTDPGAAVAASGPRREDVEAVVAQWNEGFFRPRGLAVMLTPEVEELRLPGAWDRSLDGSIDNSAMPSGSWSGGATPMPPPGPHAGIGPEMQPGPGPSEARGGWSFGGITVTTDGISIGDRIVADSNGIRLGNLIADENGIRFGSNTIPRAQPHFVGPNVNWAPPPPHAPSAPSPVPMFGPRPGPGPGPFPPRPHPHNHAHARLGSGSGVRGRPHGRYPSDQRSISASSSASSVSSTSSTSSVGSLPDYEDLCPAQLPVYKQRVASWLAHPDEPVTKTDVAQLCDEIHSAQSASGAPEKLKQDDPSVADTPEGADDKALKAELKGLTQEWRKLKRQQRAARKDKRRERRARRREEKKERREQRRERREQRRDGRRDQKETRRGASGEGDGAARGNHQHHHHHHHHHGPKPKPAPPPPPPPHAIHVPPPPVMHAQPIPAVPILSPNDPNNFQWGAGPGRGPAPPGGFSVGRGAWAAAFGRGWGRGRGAGNDHPFPPNAGPPHPHGAWPTGGSGKRGPDTAMPPVPPPS</sequence>
<feature type="compositionally biased region" description="Low complexity" evidence="1">
    <location>
        <begin position="693"/>
        <end position="702"/>
    </location>
</feature>
<feature type="compositionally biased region" description="Polar residues" evidence="1">
    <location>
        <begin position="22"/>
        <end position="40"/>
    </location>
</feature>
<feature type="compositionally biased region" description="Low complexity" evidence="1">
    <location>
        <begin position="50"/>
        <end position="61"/>
    </location>
</feature>
<feature type="region of interest" description="Disordered" evidence="1">
    <location>
        <begin position="1"/>
        <end position="91"/>
    </location>
</feature>
<evidence type="ECO:0008006" key="4">
    <source>
        <dbReference type="Google" id="ProtNLM"/>
    </source>
</evidence>
<feature type="compositionally biased region" description="Pro residues" evidence="1">
    <location>
        <begin position="387"/>
        <end position="417"/>
    </location>
</feature>
<evidence type="ECO:0000313" key="3">
    <source>
        <dbReference type="Proteomes" id="UP001230504"/>
    </source>
</evidence>
<dbReference type="AlphaFoldDB" id="A0AAD8V1Y2"/>
<organism evidence="2 3">
    <name type="scientific">Colletotrichum navitas</name>
    <dbReference type="NCBI Taxonomy" id="681940"/>
    <lineage>
        <taxon>Eukaryota</taxon>
        <taxon>Fungi</taxon>
        <taxon>Dikarya</taxon>
        <taxon>Ascomycota</taxon>
        <taxon>Pezizomycotina</taxon>
        <taxon>Sordariomycetes</taxon>
        <taxon>Hypocreomycetidae</taxon>
        <taxon>Glomerellales</taxon>
        <taxon>Glomerellaceae</taxon>
        <taxon>Colletotrichum</taxon>
        <taxon>Colletotrichum graminicola species complex</taxon>
    </lineage>
</organism>
<dbReference type="GeneID" id="85448213"/>
<evidence type="ECO:0000256" key="1">
    <source>
        <dbReference type="SAM" id="MobiDB-lite"/>
    </source>
</evidence>
<accession>A0AAD8V1Y2</accession>